<dbReference type="AlphaFoldDB" id="A0A4R2HD53"/>
<dbReference type="InterPro" id="IPR029068">
    <property type="entry name" value="Glyas_Bleomycin-R_OHBP_Dase"/>
</dbReference>
<name>A0A4R2HD53_9ACTN</name>
<accession>A0A4R2HD53</accession>
<dbReference type="EMBL" id="SLWN01000007">
    <property type="protein sequence ID" value="TCO26289.1"/>
    <property type="molecule type" value="Genomic_DNA"/>
</dbReference>
<dbReference type="OrthoDB" id="3826308at2"/>
<keyword evidence="2" id="KW-1185">Reference proteome</keyword>
<gene>
    <name evidence="1" type="ORF">EV652_107180</name>
</gene>
<dbReference type="RefSeq" id="WP_132210940.1">
    <property type="nucleotide sequence ID" value="NZ_SLWN01000007.1"/>
</dbReference>
<organism evidence="1 2">
    <name type="scientific">Kribbella steppae</name>
    <dbReference type="NCBI Taxonomy" id="2512223"/>
    <lineage>
        <taxon>Bacteria</taxon>
        <taxon>Bacillati</taxon>
        <taxon>Actinomycetota</taxon>
        <taxon>Actinomycetes</taxon>
        <taxon>Propionibacteriales</taxon>
        <taxon>Kribbellaceae</taxon>
        <taxon>Kribbella</taxon>
    </lineage>
</organism>
<proteinExistence type="predicted"/>
<evidence type="ECO:0008006" key="3">
    <source>
        <dbReference type="Google" id="ProtNLM"/>
    </source>
</evidence>
<dbReference type="CDD" id="cd06587">
    <property type="entry name" value="VOC"/>
    <property type="match status" value="1"/>
</dbReference>
<comment type="caution">
    <text evidence="1">The sequence shown here is derived from an EMBL/GenBank/DDBJ whole genome shotgun (WGS) entry which is preliminary data.</text>
</comment>
<reference evidence="1 2" key="1">
    <citation type="journal article" date="2015" name="Stand. Genomic Sci.">
        <title>Genomic Encyclopedia of Bacterial and Archaeal Type Strains, Phase III: the genomes of soil and plant-associated and newly described type strains.</title>
        <authorList>
            <person name="Whitman W.B."/>
            <person name="Woyke T."/>
            <person name="Klenk H.P."/>
            <person name="Zhou Y."/>
            <person name="Lilburn T.G."/>
            <person name="Beck B.J."/>
            <person name="De Vos P."/>
            <person name="Vandamme P."/>
            <person name="Eisen J.A."/>
            <person name="Garrity G."/>
            <person name="Hugenholtz P."/>
            <person name="Kyrpides N.C."/>
        </authorList>
    </citation>
    <scope>NUCLEOTIDE SEQUENCE [LARGE SCALE GENOMIC DNA]</scope>
    <source>
        <strain evidence="1 2">VKM Ac-2572</strain>
    </source>
</reference>
<dbReference type="SUPFAM" id="SSF54593">
    <property type="entry name" value="Glyoxalase/Bleomycin resistance protein/Dihydroxybiphenyl dioxygenase"/>
    <property type="match status" value="1"/>
</dbReference>
<sequence length="128" mass="13800">MKLLFELRPVDHLDASVDYYRELGLEPIAWPSDDTALLGARGHGPTIALVRDPAEGALGTGGVYDVGDIDTFFEDHRELDWLLSPADSPLGRYAVFADRTGTAIRLLDPAPGDAVEPAGTVERTLARA</sequence>
<dbReference type="Proteomes" id="UP000294508">
    <property type="component" value="Unassembled WGS sequence"/>
</dbReference>
<dbReference type="Gene3D" id="3.10.180.10">
    <property type="entry name" value="2,3-Dihydroxybiphenyl 1,2-Dioxygenase, domain 1"/>
    <property type="match status" value="1"/>
</dbReference>
<protein>
    <recommendedName>
        <fullName evidence="3">VOC domain-containing protein</fullName>
    </recommendedName>
</protein>
<evidence type="ECO:0000313" key="1">
    <source>
        <dbReference type="EMBL" id="TCO26289.1"/>
    </source>
</evidence>
<evidence type="ECO:0000313" key="2">
    <source>
        <dbReference type="Proteomes" id="UP000294508"/>
    </source>
</evidence>